<protein>
    <submittedName>
        <fullName evidence="1">Uncharacterized protein</fullName>
    </submittedName>
</protein>
<dbReference type="AlphaFoldDB" id="A0A0A8YJI4"/>
<organism evidence="1">
    <name type="scientific">Arundo donax</name>
    <name type="common">Giant reed</name>
    <name type="synonym">Donax arundinaceus</name>
    <dbReference type="NCBI Taxonomy" id="35708"/>
    <lineage>
        <taxon>Eukaryota</taxon>
        <taxon>Viridiplantae</taxon>
        <taxon>Streptophyta</taxon>
        <taxon>Embryophyta</taxon>
        <taxon>Tracheophyta</taxon>
        <taxon>Spermatophyta</taxon>
        <taxon>Magnoliopsida</taxon>
        <taxon>Liliopsida</taxon>
        <taxon>Poales</taxon>
        <taxon>Poaceae</taxon>
        <taxon>PACMAD clade</taxon>
        <taxon>Arundinoideae</taxon>
        <taxon>Arundineae</taxon>
        <taxon>Arundo</taxon>
    </lineage>
</organism>
<accession>A0A0A8YJI4</accession>
<dbReference type="EMBL" id="GBRH01272177">
    <property type="protein sequence ID" value="JAD25718.1"/>
    <property type="molecule type" value="Transcribed_RNA"/>
</dbReference>
<name>A0A0A8YJI4_ARUDO</name>
<proteinExistence type="predicted"/>
<sequence>MHQVVDSSYLAFDKTG</sequence>
<reference evidence="1" key="2">
    <citation type="journal article" date="2015" name="Data Brief">
        <title>Shoot transcriptome of the giant reed, Arundo donax.</title>
        <authorList>
            <person name="Barrero R.A."/>
            <person name="Guerrero F.D."/>
            <person name="Moolhuijzen P."/>
            <person name="Goolsby J.A."/>
            <person name="Tidwell J."/>
            <person name="Bellgard S.E."/>
            <person name="Bellgard M.I."/>
        </authorList>
    </citation>
    <scope>NUCLEOTIDE SEQUENCE</scope>
    <source>
        <tissue evidence="1">Shoot tissue taken approximately 20 cm above the soil surface</tissue>
    </source>
</reference>
<evidence type="ECO:0000313" key="1">
    <source>
        <dbReference type="EMBL" id="JAD25718.1"/>
    </source>
</evidence>
<reference evidence="1" key="1">
    <citation type="submission" date="2014-09" db="EMBL/GenBank/DDBJ databases">
        <authorList>
            <person name="Magalhaes I.L.F."/>
            <person name="Oliveira U."/>
            <person name="Santos F.R."/>
            <person name="Vidigal T.H.D.A."/>
            <person name="Brescovit A.D."/>
            <person name="Santos A.J."/>
        </authorList>
    </citation>
    <scope>NUCLEOTIDE SEQUENCE</scope>
    <source>
        <tissue evidence="1">Shoot tissue taken approximately 20 cm above the soil surface</tissue>
    </source>
</reference>